<feature type="chain" id="PRO_5047303270" evidence="2">
    <location>
        <begin position="27"/>
        <end position="171"/>
    </location>
</feature>
<evidence type="ECO:0000313" key="4">
    <source>
        <dbReference type="Proteomes" id="UP001595851"/>
    </source>
</evidence>
<dbReference type="RefSeq" id="WP_379534243.1">
    <property type="nucleotide sequence ID" value="NZ_JBHSBI010000034.1"/>
</dbReference>
<proteinExistence type="predicted"/>
<sequence length="171" mass="17733">MFKRRLATLGAVAVLAISGLAGSALADQTPTPSTAGAKMICKTADGKIVELASARAAAVTKDGKVRQLDPAEIEELKKAGEAGAVKKLADGKAVKVKDFVKGEGIQIRKIEGGEGVEVRKLERGEAGEWAKAKPVEGSELPQEFRAGPAKPAEGVTGTPQKTVKITCEKSD</sequence>
<protein>
    <submittedName>
        <fullName evidence="3">Uncharacterized protein</fullName>
    </submittedName>
</protein>
<dbReference type="EMBL" id="JBHSBI010000034">
    <property type="protein sequence ID" value="MFC4014402.1"/>
    <property type="molecule type" value="Genomic_DNA"/>
</dbReference>
<keyword evidence="2" id="KW-0732">Signal</keyword>
<keyword evidence="4" id="KW-1185">Reference proteome</keyword>
<feature type="region of interest" description="Disordered" evidence="1">
    <location>
        <begin position="128"/>
        <end position="171"/>
    </location>
</feature>
<feature type="signal peptide" evidence="2">
    <location>
        <begin position="1"/>
        <end position="26"/>
    </location>
</feature>
<evidence type="ECO:0000256" key="2">
    <source>
        <dbReference type="SAM" id="SignalP"/>
    </source>
</evidence>
<accession>A0ABV8GKC7</accession>
<evidence type="ECO:0000256" key="1">
    <source>
        <dbReference type="SAM" id="MobiDB-lite"/>
    </source>
</evidence>
<gene>
    <name evidence="3" type="ORF">ACFOY2_44770</name>
</gene>
<name>A0ABV8GKC7_9ACTN</name>
<evidence type="ECO:0000313" key="3">
    <source>
        <dbReference type="EMBL" id="MFC4014402.1"/>
    </source>
</evidence>
<dbReference type="Proteomes" id="UP001595851">
    <property type="component" value="Unassembled WGS sequence"/>
</dbReference>
<comment type="caution">
    <text evidence="3">The sequence shown here is derived from an EMBL/GenBank/DDBJ whole genome shotgun (WGS) entry which is preliminary data.</text>
</comment>
<reference evidence="4" key="1">
    <citation type="journal article" date="2019" name="Int. J. Syst. Evol. Microbiol.">
        <title>The Global Catalogue of Microorganisms (GCM) 10K type strain sequencing project: providing services to taxonomists for standard genome sequencing and annotation.</title>
        <authorList>
            <consortium name="The Broad Institute Genomics Platform"/>
            <consortium name="The Broad Institute Genome Sequencing Center for Infectious Disease"/>
            <person name="Wu L."/>
            <person name="Ma J."/>
        </authorList>
    </citation>
    <scope>NUCLEOTIDE SEQUENCE [LARGE SCALE GENOMIC DNA]</scope>
    <source>
        <strain evidence="4">TBRC 1276</strain>
    </source>
</reference>
<organism evidence="3 4">
    <name type="scientific">Nonomuraea purpurea</name>
    <dbReference type="NCBI Taxonomy" id="1849276"/>
    <lineage>
        <taxon>Bacteria</taxon>
        <taxon>Bacillati</taxon>
        <taxon>Actinomycetota</taxon>
        <taxon>Actinomycetes</taxon>
        <taxon>Streptosporangiales</taxon>
        <taxon>Streptosporangiaceae</taxon>
        <taxon>Nonomuraea</taxon>
    </lineage>
</organism>